<dbReference type="AlphaFoldDB" id="A0A1D9MA52"/>
<keyword evidence="1" id="KW-0732">Signal</keyword>
<dbReference type="SUPFAM" id="SSF53850">
    <property type="entry name" value="Periplasmic binding protein-like II"/>
    <property type="match status" value="1"/>
</dbReference>
<feature type="signal peptide" evidence="1">
    <location>
        <begin position="1"/>
        <end position="26"/>
    </location>
</feature>
<keyword evidence="4" id="KW-1185">Reference proteome</keyword>
<dbReference type="EMBL" id="CP017781">
    <property type="protein sequence ID" value="AOZ68755.1"/>
    <property type="molecule type" value="Genomic_DNA"/>
</dbReference>
<sequence length="326" mass="33653">MFKAMGRGAAAVFGLALAGLVGGAQAEELPVLKVAALEGGTVNWELDTISHYGLDTAAGFRLEVMPVAGNPAAQVALQGGAVDAIVSDWFWVARLAAEGQDYRFLPYSKAVGGLMVGAESPVAALADLKGRKIGIAGGPLDKSWLILRAYAQKEAGIDLAAETEQVFGAPPLIMEAGLSGEVDAAINFWHFNAKMQAAGMHQLIGVSEAALALGLDPETPLLGYVLPGKLVDERPELAAALGQASRAAKEKLGQDDTAFERLRPQMKAKSEAQYAALVAGYRAGIPAAGPVDEAAAARMLALMADLGGPELVGAAKDLPPGIFLTN</sequence>
<dbReference type="Proteomes" id="UP000176562">
    <property type="component" value="Chromosome"/>
</dbReference>
<evidence type="ECO:0000313" key="3">
    <source>
        <dbReference type="EMBL" id="AOZ68755.1"/>
    </source>
</evidence>
<accession>A0A1D9MA52</accession>
<feature type="chain" id="PRO_5009443443" evidence="1">
    <location>
        <begin position="27"/>
        <end position="326"/>
    </location>
</feature>
<dbReference type="STRING" id="1850250.LPB142_05015"/>
<reference evidence="3 4" key="1">
    <citation type="submission" date="2016-10" db="EMBL/GenBank/DDBJ databases">
        <title>Rhodobacter sp. LPB0142, isolated from sea water.</title>
        <authorList>
            <person name="Kim E."/>
            <person name="Yi H."/>
        </authorList>
    </citation>
    <scope>NUCLEOTIDE SEQUENCE [LARGE SCALE GENOMIC DNA]</scope>
    <source>
        <strain evidence="3 4">LPB0142</strain>
    </source>
</reference>
<dbReference type="KEGG" id="rhp:LPB142_05015"/>
<gene>
    <name evidence="3" type="ORF">LPB142_05015</name>
</gene>
<organism evidence="3 4">
    <name type="scientific">Rhodobacter xanthinilyticus</name>
    <dbReference type="NCBI Taxonomy" id="1850250"/>
    <lineage>
        <taxon>Bacteria</taxon>
        <taxon>Pseudomonadati</taxon>
        <taxon>Pseudomonadota</taxon>
        <taxon>Alphaproteobacteria</taxon>
        <taxon>Rhodobacterales</taxon>
        <taxon>Rhodobacter group</taxon>
        <taxon>Rhodobacter</taxon>
    </lineage>
</organism>
<evidence type="ECO:0000313" key="4">
    <source>
        <dbReference type="Proteomes" id="UP000176562"/>
    </source>
</evidence>
<dbReference type="InterPro" id="IPR015168">
    <property type="entry name" value="SsuA/THI5"/>
</dbReference>
<dbReference type="PANTHER" id="PTHR30024">
    <property type="entry name" value="ALIPHATIC SULFONATES-BINDING PROTEIN-RELATED"/>
    <property type="match status" value="1"/>
</dbReference>
<feature type="domain" description="SsuA/THI5-like" evidence="2">
    <location>
        <begin position="109"/>
        <end position="248"/>
    </location>
</feature>
<evidence type="ECO:0000259" key="2">
    <source>
        <dbReference type="Pfam" id="PF09084"/>
    </source>
</evidence>
<proteinExistence type="predicted"/>
<evidence type="ECO:0000256" key="1">
    <source>
        <dbReference type="SAM" id="SignalP"/>
    </source>
</evidence>
<dbReference type="Pfam" id="PF09084">
    <property type="entry name" value="NMT1"/>
    <property type="match status" value="1"/>
</dbReference>
<name>A0A1D9MA52_9RHOB</name>
<protein>
    <submittedName>
        <fullName evidence="3">ABC transporter substrate-binding protein</fullName>
    </submittedName>
</protein>
<dbReference type="PANTHER" id="PTHR30024:SF48">
    <property type="entry name" value="ABC TRANSPORTER SUBSTRATE-BINDING PROTEIN"/>
    <property type="match status" value="1"/>
</dbReference>
<dbReference type="RefSeq" id="WP_068767922.1">
    <property type="nucleotide sequence ID" value="NZ_CP017781.1"/>
</dbReference>
<dbReference type="Gene3D" id="3.40.190.10">
    <property type="entry name" value="Periplasmic binding protein-like II"/>
    <property type="match status" value="2"/>
</dbReference>